<dbReference type="Proteomes" id="UP000003340">
    <property type="component" value="Unassembled WGS sequence"/>
</dbReference>
<keyword evidence="3" id="KW-1185">Reference proteome</keyword>
<dbReference type="STRING" id="537013.CLOSTMETH_01170"/>
<dbReference type="Pfam" id="PF22872">
    <property type="entry name" value="DUF7018"/>
    <property type="match status" value="1"/>
</dbReference>
<name>C0EBF2_9FIRM</name>
<gene>
    <name evidence="2" type="ORF">CLOSTMETH_01170</name>
</gene>
<evidence type="ECO:0000313" key="2">
    <source>
        <dbReference type="EMBL" id="EEG31228.1"/>
    </source>
</evidence>
<reference evidence="2 3" key="1">
    <citation type="submission" date="2009-01" db="EMBL/GenBank/DDBJ databases">
        <authorList>
            <person name="Fulton L."/>
            <person name="Clifton S."/>
            <person name="Fulton B."/>
            <person name="Xu J."/>
            <person name="Minx P."/>
            <person name="Pepin K.H."/>
            <person name="Johnson M."/>
            <person name="Bhonagiri V."/>
            <person name="Nash W.E."/>
            <person name="Mardis E.R."/>
            <person name="Wilson R.K."/>
        </authorList>
    </citation>
    <scope>NUCLEOTIDE SEQUENCE [LARGE SCALE GENOMIC DNA]</scope>
    <source>
        <strain evidence="2 3">DSM 5476</strain>
    </source>
</reference>
<comment type="caution">
    <text evidence="2">The sequence shown here is derived from an EMBL/GenBank/DDBJ whole genome shotgun (WGS) entry which is preliminary data.</text>
</comment>
<dbReference type="HOGENOM" id="CLU_1649182_0_0_9"/>
<organism evidence="2 3">
    <name type="scientific">[Clostridium] methylpentosum DSM 5476</name>
    <dbReference type="NCBI Taxonomy" id="537013"/>
    <lineage>
        <taxon>Bacteria</taxon>
        <taxon>Bacillati</taxon>
        <taxon>Bacillota</taxon>
        <taxon>Clostridia</taxon>
        <taxon>Eubacteriales</taxon>
        <taxon>Oscillospiraceae</taxon>
        <taxon>Oscillospiraceae incertae sedis</taxon>
    </lineage>
</organism>
<reference evidence="2 3" key="2">
    <citation type="submission" date="2009-02" db="EMBL/GenBank/DDBJ databases">
        <title>Draft genome sequence of Clostridium methylpentosum (DSM 5476).</title>
        <authorList>
            <person name="Sudarsanam P."/>
            <person name="Ley R."/>
            <person name="Guruge J."/>
            <person name="Turnbaugh P.J."/>
            <person name="Mahowald M."/>
            <person name="Liep D."/>
            <person name="Gordon J."/>
        </authorList>
    </citation>
    <scope>NUCLEOTIDE SEQUENCE [LARGE SCALE GENOMIC DNA]</scope>
    <source>
        <strain evidence="2 3">DSM 5476</strain>
    </source>
</reference>
<evidence type="ECO:0000259" key="1">
    <source>
        <dbReference type="Pfam" id="PF22872"/>
    </source>
</evidence>
<dbReference type="EMBL" id="ACEC01000041">
    <property type="protein sequence ID" value="EEG31228.1"/>
    <property type="molecule type" value="Genomic_DNA"/>
</dbReference>
<dbReference type="eggNOG" id="ENOG5034C8K">
    <property type="taxonomic scope" value="Bacteria"/>
</dbReference>
<evidence type="ECO:0000313" key="3">
    <source>
        <dbReference type="Proteomes" id="UP000003340"/>
    </source>
</evidence>
<accession>C0EBF2</accession>
<dbReference type="AlphaFoldDB" id="C0EBF2"/>
<feature type="domain" description="DUF7018" evidence="1">
    <location>
        <begin position="34"/>
        <end position="144"/>
    </location>
</feature>
<proteinExistence type="predicted"/>
<sequence length="160" mass="17499">MNFKKFAKALSVAVIALTLVFALAGCGDTKATLDYVNSLKEVTESAQTVNTNLYTQIQAIDLEDESTKQAVIDSITELEGIYKKFAELKAPKKLAEVQESFKAGSEKGLEGLAMYKETFQGMTADSDMTQVQESLLEGDEIMTEAQKLIQEGLDKAEKLS</sequence>
<dbReference type="PROSITE" id="PS51257">
    <property type="entry name" value="PROKAR_LIPOPROTEIN"/>
    <property type="match status" value="1"/>
</dbReference>
<dbReference type="InterPro" id="IPR053854">
    <property type="entry name" value="DUF7018"/>
</dbReference>
<protein>
    <recommendedName>
        <fullName evidence="1">DUF7018 domain-containing protein</fullName>
    </recommendedName>
</protein>